<dbReference type="Gene3D" id="6.10.250.3030">
    <property type="match status" value="1"/>
</dbReference>
<comment type="pathway">
    <text evidence="1">Protein modification; protein ubiquitination.</text>
</comment>
<dbReference type="InterPro" id="IPR000210">
    <property type="entry name" value="BTB/POZ_dom"/>
</dbReference>
<comment type="similarity">
    <text evidence="2">Belongs to the Tdpoz family.</text>
</comment>
<dbReference type="SUPFAM" id="SSF49599">
    <property type="entry name" value="TRAF domain-like"/>
    <property type="match status" value="1"/>
</dbReference>
<evidence type="ECO:0000256" key="2">
    <source>
        <dbReference type="ARBA" id="ARBA00010846"/>
    </source>
</evidence>
<dbReference type="Pfam" id="PF22486">
    <property type="entry name" value="MATH_2"/>
    <property type="match status" value="1"/>
</dbReference>
<reference evidence="5" key="1">
    <citation type="submission" date="2020-07" db="EMBL/GenBank/DDBJ databases">
        <title>Genome sequence and genetic diversity analysis of an under-domesticated orphan crop, white fonio (Digitaria exilis).</title>
        <authorList>
            <person name="Bennetzen J.L."/>
            <person name="Chen S."/>
            <person name="Ma X."/>
            <person name="Wang X."/>
            <person name="Yssel A.E.J."/>
            <person name="Chaluvadi S.R."/>
            <person name="Johnson M."/>
            <person name="Gangashetty P."/>
            <person name="Hamidou F."/>
            <person name="Sanogo M.D."/>
            <person name="Zwaenepoel A."/>
            <person name="Wallace J."/>
            <person name="Van De Peer Y."/>
            <person name="Van Deynze A."/>
        </authorList>
    </citation>
    <scope>NUCLEOTIDE SEQUENCE</scope>
    <source>
        <tissue evidence="5">Leaves</tissue>
    </source>
</reference>
<dbReference type="Gene3D" id="2.60.210.10">
    <property type="entry name" value="Apoptosis, Tumor Necrosis Factor Receptor Associated Protein 2, Chain A"/>
    <property type="match status" value="1"/>
</dbReference>
<dbReference type="SUPFAM" id="SSF54695">
    <property type="entry name" value="POZ domain"/>
    <property type="match status" value="1"/>
</dbReference>
<evidence type="ECO:0000259" key="4">
    <source>
        <dbReference type="PROSITE" id="PS50144"/>
    </source>
</evidence>
<dbReference type="Pfam" id="PF00651">
    <property type="entry name" value="BTB"/>
    <property type="match status" value="1"/>
</dbReference>
<dbReference type="InterPro" id="IPR011333">
    <property type="entry name" value="SKP1/BTB/POZ_sf"/>
</dbReference>
<dbReference type="InterPro" id="IPR002083">
    <property type="entry name" value="MATH/TRAF_dom"/>
</dbReference>
<dbReference type="AlphaFoldDB" id="A0A835FWZ2"/>
<dbReference type="Proteomes" id="UP000636709">
    <property type="component" value="Unassembled WGS sequence"/>
</dbReference>
<feature type="domain" description="BTB" evidence="3">
    <location>
        <begin position="177"/>
        <end position="250"/>
    </location>
</feature>
<evidence type="ECO:0000313" key="5">
    <source>
        <dbReference type="EMBL" id="KAF8776578.1"/>
    </source>
</evidence>
<dbReference type="EMBL" id="JACEFO010000191">
    <property type="protein sequence ID" value="KAF8776578.1"/>
    <property type="molecule type" value="Genomic_DNA"/>
</dbReference>
<dbReference type="OrthoDB" id="655830at2759"/>
<feature type="domain" description="MATH" evidence="4">
    <location>
        <begin position="26"/>
        <end position="161"/>
    </location>
</feature>
<accession>A0A835FWZ2</accession>
<dbReference type="Pfam" id="PF24570">
    <property type="entry name" value="BACK_BPM_SPOP"/>
    <property type="match status" value="1"/>
</dbReference>
<dbReference type="PROSITE" id="PS50144">
    <property type="entry name" value="MATH"/>
    <property type="match status" value="1"/>
</dbReference>
<evidence type="ECO:0000259" key="3">
    <source>
        <dbReference type="PROSITE" id="PS50097"/>
    </source>
</evidence>
<organism evidence="5 6">
    <name type="scientific">Digitaria exilis</name>
    <dbReference type="NCBI Taxonomy" id="1010633"/>
    <lineage>
        <taxon>Eukaryota</taxon>
        <taxon>Viridiplantae</taxon>
        <taxon>Streptophyta</taxon>
        <taxon>Embryophyta</taxon>
        <taxon>Tracheophyta</taxon>
        <taxon>Spermatophyta</taxon>
        <taxon>Magnoliopsida</taxon>
        <taxon>Liliopsida</taxon>
        <taxon>Poales</taxon>
        <taxon>Poaceae</taxon>
        <taxon>PACMAD clade</taxon>
        <taxon>Panicoideae</taxon>
        <taxon>Panicodae</taxon>
        <taxon>Paniceae</taxon>
        <taxon>Anthephorinae</taxon>
        <taxon>Digitaria</taxon>
    </lineage>
</organism>
<dbReference type="CDD" id="cd00121">
    <property type="entry name" value="MATH"/>
    <property type="match status" value="1"/>
</dbReference>
<keyword evidence="6" id="KW-1185">Reference proteome</keyword>
<protein>
    <submittedName>
        <fullName evidence="5">Uncharacterized protein</fullName>
    </submittedName>
</protein>
<evidence type="ECO:0000256" key="1">
    <source>
        <dbReference type="ARBA" id="ARBA00004906"/>
    </source>
</evidence>
<sequence length="388" mass="42830">MASAAAAARRLSRSTTASAMVLREVSGSHKLTIDGCKPSKALPCGWNWDSKPFPVGGHSWRIRYYPHRSDGHVSLFLELHRASAIREAGHVSFKLSLLDPSSGEPKLTRAMDWCNFSCSPCGFYTSSRYHGFEQFVSWKDLDESGCTTQLRRSAPPPPPAYEHEHLVDLLWKHKRGADVTVDVGGGATFEAHGWLLAARSPVLEAELLASKEKKSPGDGSHRRIEVQGVEPKVFKAVLHYMYTDALPEKMMAEEGGEEAEGDAMAMARGLLAAADRFKLERLKTMCGETLAKRIDVSTAAVTLAAAEQHGCGALKEACMEFLARPENLKAVMETEGNDFSFLQPFCIVAFAHALVVCFVEVCRLLQPVSWRDTFQICSYDYPGRISQF</sequence>
<dbReference type="InterPro" id="IPR008974">
    <property type="entry name" value="TRAF-like"/>
</dbReference>
<evidence type="ECO:0000313" key="6">
    <source>
        <dbReference type="Proteomes" id="UP000636709"/>
    </source>
</evidence>
<proteinExistence type="inferred from homology"/>
<dbReference type="GO" id="GO:0016567">
    <property type="term" value="P:protein ubiquitination"/>
    <property type="evidence" value="ECO:0007669"/>
    <property type="project" value="InterPro"/>
</dbReference>
<gene>
    <name evidence="5" type="ORF">HU200_003297</name>
</gene>
<dbReference type="PANTHER" id="PTHR26379:SF355">
    <property type="entry name" value="BTB DOMAIN-CONTAINING PROTEIN"/>
    <property type="match status" value="1"/>
</dbReference>
<dbReference type="Gene3D" id="3.30.710.10">
    <property type="entry name" value="Potassium Channel Kv1.1, Chain A"/>
    <property type="match status" value="1"/>
</dbReference>
<comment type="caution">
    <text evidence="5">The sequence shown here is derived from an EMBL/GenBank/DDBJ whole genome shotgun (WGS) entry which is preliminary data.</text>
</comment>
<dbReference type="PANTHER" id="PTHR26379">
    <property type="entry name" value="BTB/POZ AND MATH DOMAIN-CONTAINING PROTEIN 1"/>
    <property type="match status" value="1"/>
</dbReference>
<name>A0A835FWZ2_9POAL</name>
<dbReference type="InterPro" id="IPR045005">
    <property type="entry name" value="BPM1-6"/>
</dbReference>
<dbReference type="PROSITE" id="PS50097">
    <property type="entry name" value="BTB"/>
    <property type="match status" value="1"/>
</dbReference>
<dbReference type="SMART" id="SM00225">
    <property type="entry name" value="BTB"/>
    <property type="match status" value="1"/>
</dbReference>
<dbReference type="InterPro" id="IPR056423">
    <property type="entry name" value="BACK_BPM_SPOP"/>
</dbReference>